<keyword evidence="2" id="KW-1185">Reference proteome</keyword>
<name>A0AA48WG67_9BURK</name>
<sequence>MQEPTKQERWPACLQAQAESGQTMHAWCAFNGVTDVTVHYWRKRLVTTGARGAIHHAA</sequence>
<organism evidence="1 2">
    <name type="scientific">Massilia antarctica</name>
    <dbReference type="NCBI Taxonomy" id="2765360"/>
    <lineage>
        <taxon>Bacteria</taxon>
        <taxon>Pseudomonadati</taxon>
        <taxon>Pseudomonadota</taxon>
        <taxon>Betaproteobacteria</taxon>
        <taxon>Burkholderiales</taxon>
        <taxon>Oxalobacteraceae</taxon>
        <taxon>Telluria group</taxon>
        <taxon>Massilia</taxon>
    </lineage>
</organism>
<dbReference type="EMBL" id="CP065053">
    <property type="protein sequence ID" value="QPI51426.1"/>
    <property type="molecule type" value="Genomic_DNA"/>
</dbReference>
<dbReference type="NCBIfam" id="NF047593">
    <property type="entry name" value="IS66_ISAeme5_TnpA"/>
    <property type="match status" value="1"/>
</dbReference>
<protein>
    <recommendedName>
        <fullName evidence="3">Helix-turn-helix domain-containing protein</fullName>
    </recommendedName>
</protein>
<gene>
    <name evidence="1" type="ORF">IV454_07890</name>
</gene>
<proteinExistence type="predicted"/>
<accession>A0AA48WG67</accession>
<evidence type="ECO:0000313" key="1">
    <source>
        <dbReference type="EMBL" id="QPI51426.1"/>
    </source>
</evidence>
<dbReference type="RefSeq" id="WP_206091019.1">
    <property type="nucleotide sequence ID" value="NZ_CP065053.1"/>
</dbReference>
<evidence type="ECO:0000313" key="2">
    <source>
        <dbReference type="Proteomes" id="UP000662888"/>
    </source>
</evidence>
<reference evidence="1 2" key="1">
    <citation type="submission" date="2020-11" db="EMBL/GenBank/DDBJ databases">
        <authorList>
            <person name="Sun Q."/>
        </authorList>
    </citation>
    <scope>NUCLEOTIDE SEQUENCE [LARGE SCALE GENOMIC DNA]</scope>
    <source>
        <strain evidence="1 2">P8398</strain>
    </source>
</reference>
<evidence type="ECO:0008006" key="3">
    <source>
        <dbReference type="Google" id="ProtNLM"/>
    </source>
</evidence>
<dbReference type="Proteomes" id="UP000662888">
    <property type="component" value="Chromosome"/>
</dbReference>